<evidence type="ECO:0000313" key="6">
    <source>
        <dbReference type="EMBL" id="CUH85669.1"/>
    </source>
</evidence>
<evidence type="ECO:0000256" key="1">
    <source>
        <dbReference type="ARBA" id="ARBA00004127"/>
    </source>
</evidence>
<gene>
    <name evidence="6" type="ORF">TM5383_02903</name>
</gene>
<dbReference type="OrthoDB" id="9811969at2"/>
<organism evidence="6 7">
    <name type="scientific">Thalassovita mediterranea</name>
    <dbReference type="NCBI Taxonomy" id="340021"/>
    <lineage>
        <taxon>Bacteria</taxon>
        <taxon>Pseudomonadati</taxon>
        <taxon>Pseudomonadota</taxon>
        <taxon>Alphaproteobacteria</taxon>
        <taxon>Rhodobacterales</taxon>
        <taxon>Roseobacteraceae</taxon>
        <taxon>Thalassovita</taxon>
    </lineage>
</organism>
<keyword evidence="3 5" id="KW-1133">Transmembrane helix</keyword>
<reference evidence="6 7" key="1">
    <citation type="submission" date="2015-09" db="EMBL/GenBank/DDBJ databases">
        <authorList>
            <consortium name="Swine Surveillance"/>
        </authorList>
    </citation>
    <scope>NUCLEOTIDE SEQUENCE [LARGE SCALE GENOMIC DNA]</scope>
    <source>
        <strain evidence="6 7">CECT 8383</strain>
    </source>
</reference>
<dbReference type="GO" id="GO:0016740">
    <property type="term" value="F:transferase activity"/>
    <property type="evidence" value="ECO:0007669"/>
    <property type="project" value="UniProtKB-ARBA"/>
</dbReference>
<feature type="transmembrane region" description="Helical" evidence="5">
    <location>
        <begin position="89"/>
        <end position="119"/>
    </location>
</feature>
<evidence type="ECO:0000313" key="7">
    <source>
        <dbReference type="Proteomes" id="UP000051681"/>
    </source>
</evidence>
<evidence type="ECO:0000256" key="4">
    <source>
        <dbReference type="ARBA" id="ARBA00023136"/>
    </source>
</evidence>
<sequence length="150" mass="17474">MLKSYDLPPVWFVLTLALGLWLPRLTGLDLSLESGLVDFISAVFIGGAVILMALAIAEMRRQRTTMTPHQEADRLVTSGIFKRSRNPMYLAYVMMLTGLLLCFDTILSLPLVPIFLWFIERRFVIPEENALRRKFRMDFARYCEKTRRWL</sequence>
<dbReference type="GO" id="GO:0012505">
    <property type="term" value="C:endomembrane system"/>
    <property type="evidence" value="ECO:0007669"/>
    <property type="project" value="UniProtKB-SubCell"/>
</dbReference>
<dbReference type="Pfam" id="PF04191">
    <property type="entry name" value="PEMT"/>
    <property type="match status" value="1"/>
</dbReference>
<evidence type="ECO:0008006" key="8">
    <source>
        <dbReference type="Google" id="ProtNLM"/>
    </source>
</evidence>
<dbReference type="AlphaFoldDB" id="A0A0P1H4I2"/>
<dbReference type="STRING" id="340021.TM5383_02903"/>
<evidence type="ECO:0000256" key="5">
    <source>
        <dbReference type="SAM" id="Phobius"/>
    </source>
</evidence>
<dbReference type="Gene3D" id="1.20.120.1630">
    <property type="match status" value="1"/>
</dbReference>
<dbReference type="PANTHER" id="PTHR12714">
    <property type="entry name" value="PROTEIN-S ISOPRENYLCYSTEINE O-METHYLTRANSFERASE"/>
    <property type="match status" value="1"/>
</dbReference>
<dbReference type="InterPro" id="IPR007318">
    <property type="entry name" value="Phopholipid_MeTrfase"/>
</dbReference>
<name>A0A0P1H4I2_9RHOB</name>
<protein>
    <recommendedName>
        <fullName evidence="8">Steroid 5-alpha reductase C-terminal domain-containing protein</fullName>
    </recommendedName>
</protein>
<accession>A0A0P1H4I2</accession>
<comment type="subcellular location">
    <subcellularLocation>
        <location evidence="1">Endomembrane system</location>
        <topology evidence="1">Multi-pass membrane protein</topology>
    </subcellularLocation>
</comment>
<keyword evidence="2 5" id="KW-0812">Transmembrane</keyword>
<keyword evidence="7" id="KW-1185">Reference proteome</keyword>
<evidence type="ECO:0000256" key="2">
    <source>
        <dbReference type="ARBA" id="ARBA00022692"/>
    </source>
</evidence>
<dbReference type="EMBL" id="CYSF01000017">
    <property type="protein sequence ID" value="CUH85669.1"/>
    <property type="molecule type" value="Genomic_DNA"/>
</dbReference>
<proteinExistence type="predicted"/>
<keyword evidence="4 5" id="KW-0472">Membrane</keyword>
<dbReference type="PANTHER" id="PTHR12714:SF24">
    <property type="entry name" value="SLR1182 PROTEIN"/>
    <property type="match status" value="1"/>
</dbReference>
<evidence type="ECO:0000256" key="3">
    <source>
        <dbReference type="ARBA" id="ARBA00022989"/>
    </source>
</evidence>
<feature type="transmembrane region" description="Helical" evidence="5">
    <location>
        <begin position="37"/>
        <end position="57"/>
    </location>
</feature>
<dbReference type="RefSeq" id="WP_058319729.1">
    <property type="nucleotide sequence ID" value="NZ_CYSF01000017.1"/>
</dbReference>
<dbReference type="Proteomes" id="UP000051681">
    <property type="component" value="Unassembled WGS sequence"/>
</dbReference>